<sequence>MTQHAGGTVDCDPQHVSLPRRREMKAVPDDPQTWSALRPALRESWHRSAQFLRDPGSALAPVEMDDGDLDAYRREHPLRQVLPIFEKLLVQPAADAGLVVAIGDAKGRLLWVDGDRKALRIAEGSAFQPGATWSEEAIGTSAPGVALITGQGVQVHQEEHFASSAHQFSCSAAPICNPHTGGLLGVVDLTGGEMAVATHSLPLIQAAISAAEAELKVLPADTGLAQLTTLGTRRPQIGIAAARESLSLRHAEILTLLAWDGSTSGRGHSAGELAELIFGESGHEVTLRAEIVRLRRILRATPAAAGMDLESRPYRLSSPLDLDALTVVTALTAGDRSTALDIYGGALLPNSEAPGILELRQHISAALREALLSDGTPEELLRYLQLSEAARDEQVVYTALRLLPPDSPQRAALVVRMQP</sequence>
<dbReference type="Gene3D" id="3.30.450.40">
    <property type="match status" value="1"/>
</dbReference>
<evidence type="ECO:0000313" key="2">
    <source>
        <dbReference type="EMBL" id="MVT27376.1"/>
    </source>
</evidence>
<evidence type="ECO:0000256" key="1">
    <source>
        <dbReference type="SAM" id="MobiDB-lite"/>
    </source>
</evidence>
<name>A0A7K1ULS0_9MICC</name>
<comment type="caution">
    <text evidence="2">The sequence shown here is derived from an EMBL/GenBank/DDBJ whole genome shotgun (WGS) entry which is preliminary data.</text>
</comment>
<gene>
    <name evidence="2" type="ORF">GNZ21_13615</name>
</gene>
<keyword evidence="3" id="KW-1185">Reference proteome</keyword>
<accession>A0A7K1ULS0</accession>
<protein>
    <submittedName>
        <fullName evidence="2">GAF domain-containing protein</fullName>
    </submittedName>
</protein>
<organism evidence="2 3">
    <name type="scientific">Nesterenkonia alkaliphila</name>
    <dbReference type="NCBI Taxonomy" id="1463631"/>
    <lineage>
        <taxon>Bacteria</taxon>
        <taxon>Bacillati</taxon>
        <taxon>Actinomycetota</taxon>
        <taxon>Actinomycetes</taxon>
        <taxon>Micrococcales</taxon>
        <taxon>Micrococcaceae</taxon>
        <taxon>Nesterenkonia</taxon>
    </lineage>
</organism>
<dbReference type="InterPro" id="IPR029016">
    <property type="entry name" value="GAF-like_dom_sf"/>
</dbReference>
<dbReference type="Proteomes" id="UP000460157">
    <property type="component" value="Unassembled WGS sequence"/>
</dbReference>
<feature type="region of interest" description="Disordered" evidence="1">
    <location>
        <begin position="1"/>
        <end position="31"/>
    </location>
</feature>
<dbReference type="EMBL" id="WRPM01000097">
    <property type="protein sequence ID" value="MVT27376.1"/>
    <property type="molecule type" value="Genomic_DNA"/>
</dbReference>
<dbReference type="AlphaFoldDB" id="A0A7K1ULS0"/>
<proteinExistence type="predicted"/>
<reference evidence="2 3" key="1">
    <citation type="submission" date="2019-12" db="EMBL/GenBank/DDBJ databases">
        <title>Nesterenkonia muleiensis sp. nov., a novel actinobacterium isolated from sap of Populus euphratica.</title>
        <authorList>
            <person name="Wang R."/>
        </authorList>
    </citation>
    <scope>NUCLEOTIDE SEQUENCE [LARGE SCALE GENOMIC DNA]</scope>
    <source>
        <strain evidence="2 3">F10</strain>
    </source>
</reference>
<evidence type="ECO:0000313" key="3">
    <source>
        <dbReference type="Proteomes" id="UP000460157"/>
    </source>
</evidence>